<evidence type="ECO:0000256" key="1">
    <source>
        <dbReference type="SAM" id="MobiDB-lite"/>
    </source>
</evidence>
<evidence type="ECO:0000313" key="3">
    <source>
        <dbReference type="WBParaSite" id="jg1705"/>
    </source>
</evidence>
<accession>A0A915D842</accession>
<dbReference type="AlphaFoldDB" id="A0A915D842"/>
<feature type="region of interest" description="Disordered" evidence="1">
    <location>
        <begin position="105"/>
        <end position="128"/>
    </location>
</feature>
<dbReference type="WBParaSite" id="jg1705">
    <property type="protein sequence ID" value="jg1705"/>
    <property type="gene ID" value="jg1705"/>
</dbReference>
<evidence type="ECO:0000313" key="2">
    <source>
        <dbReference type="Proteomes" id="UP000887574"/>
    </source>
</evidence>
<protein>
    <submittedName>
        <fullName evidence="3">Uncharacterized protein</fullName>
    </submittedName>
</protein>
<name>A0A915D842_9BILA</name>
<dbReference type="Proteomes" id="UP000887574">
    <property type="component" value="Unplaced"/>
</dbReference>
<keyword evidence="2" id="KW-1185">Reference proteome</keyword>
<reference evidence="3" key="1">
    <citation type="submission" date="2022-11" db="UniProtKB">
        <authorList>
            <consortium name="WormBaseParasite"/>
        </authorList>
    </citation>
    <scope>IDENTIFICATION</scope>
</reference>
<proteinExistence type="predicted"/>
<sequence>MGGVRCRVCPKSSKNAIISVPEHADIKPTEVIFQDSRRISRKLKRKHSNLSQDYNTCQTTTPSRPYNLRSQSAKRLNCAEEESCSMQQVSVDQCYVAPDVVVNSTSRKPSASTRSKTPPVQQPFSSQSGKSIVCFDGCPDFKPTSSLDYDWIQVADCELESDIHLLLKAHDMVKIDNQWECHSNLARPTFYNCLFEKTKGCRFQMYLCYENGRWKLFRKKGSPWHRHACDKLQPGIDPQASQLVPYSKPKKKLPRLDLKIWKDELGSSNCPNADIVWLYRSLDEHNHVVKDVLCTAIPSVNYRCDFPENAPVVADTQVTAVPPRVVSQEIQLPISQPIKIPVPGFDLLDDTLTERIKHLAEDLTLELDIVGTNFYFKRGNSHVALQDLHYGGAVMVQTIEDDGIVLREQWIKGDFDQYLCAIRGKCMENFFLSQREERLTAGSEDTPMPVIEIGDEEEELDTQGGPFTLTNGTRNEVFSMAAYNMLLQFANLDRGIQFSREQQTQPLREELLFLDEPTNSVQVVHKVDGIIASVKRWLKADWSQFVCAVRGKCINHFYGSPLECLKKEWNWRIETEHGGRMCQKKLKD</sequence>
<organism evidence="2 3">
    <name type="scientific">Ditylenchus dipsaci</name>
    <dbReference type="NCBI Taxonomy" id="166011"/>
    <lineage>
        <taxon>Eukaryota</taxon>
        <taxon>Metazoa</taxon>
        <taxon>Ecdysozoa</taxon>
        <taxon>Nematoda</taxon>
        <taxon>Chromadorea</taxon>
        <taxon>Rhabditida</taxon>
        <taxon>Tylenchina</taxon>
        <taxon>Tylenchomorpha</taxon>
        <taxon>Sphaerularioidea</taxon>
        <taxon>Anguinidae</taxon>
        <taxon>Anguininae</taxon>
        <taxon>Ditylenchus</taxon>
    </lineage>
</organism>